<keyword evidence="1 4" id="KW-0378">Hydrolase</keyword>
<dbReference type="Proteomes" id="UP000005234">
    <property type="component" value="Chromosome"/>
</dbReference>
<keyword evidence="5" id="KW-1185">Reference proteome</keyword>
<dbReference type="InterPro" id="IPR013736">
    <property type="entry name" value="Xaa-Pro_dipept_C"/>
</dbReference>
<dbReference type="KEGG" id="fau:Fraau_0471"/>
<dbReference type="Gene3D" id="3.40.50.1820">
    <property type="entry name" value="alpha/beta hydrolase"/>
    <property type="match status" value="1"/>
</dbReference>
<organism evidence="4 5">
    <name type="scientific">Frateuria aurantia (strain ATCC 33424 / DSM 6220 / KCTC 2777 / LMG 1558 / NBRC 3245 / NCIMB 13370)</name>
    <name type="common">Acetobacter aurantius</name>
    <dbReference type="NCBI Taxonomy" id="767434"/>
    <lineage>
        <taxon>Bacteria</taxon>
        <taxon>Pseudomonadati</taxon>
        <taxon>Pseudomonadota</taxon>
        <taxon>Gammaproteobacteria</taxon>
        <taxon>Lysobacterales</taxon>
        <taxon>Rhodanobacteraceae</taxon>
        <taxon>Frateuria</taxon>
    </lineage>
</organism>
<dbReference type="InterPro" id="IPR000383">
    <property type="entry name" value="Xaa-Pro-like_dom"/>
</dbReference>
<dbReference type="SMART" id="SM00939">
    <property type="entry name" value="PepX_C"/>
    <property type="match status" value="1"/>
</dbReference>
<dbReference type="HOGENOM" id="CLU_015590_5_0_6"/>
<feature type="chain" id="PRO_5003615629" evidence="2">
    <location>
        <begin position="20"/>
        <end position="650"/>
    </location>
</feature>
<evidence type="ECO:0000259" key="3">
    <source>
        <dbReference type="SMART" id="SM00939"/>
    </source>
</evidence>
<evidence type="ECO:0000313" key="5">
    <source>
        <dbReference type="Proteomes" id="UP000005234"/>
    </source>
</evidence>
<dbReference type="eggNOG" id="COG2936">
    <property type="taxonomic scope" value="Bacteria"/>
</dbReference>
<accession>H8L4C5</accession>
<dbReference type="Gene3D" id="1.10.3020.10">
    <property type="entry name" value="alpha-amino acid ester hydrolase ( Helical cap domain)"/>
    <property type="match status" value="1"/>
</dbReference>
<name>H8L4C5_FRAAD</name>
<feature type="domain" description="Xaa-Pro dipeptidyl-peptidase C-terminal" evidence="3">
    <location>
        <begin position="384"/>
        <end position="640"/>
    </location>
</feature>
<dbReference type="Pfam" id="PF02129">
    <property type="entry name" value="Peptidase_S15"/>
    <property type="match status" value="1"/>
</dbReference>
<feature type="signal peptide" evidence="2">
    <location>
        <begin position="1"/>
        <end position="19"/>
    </location>
</feature>
<dbReference type="InterPro" id="IPR008979">
    <property type="entry name" value="Galactose-bd-like_sf"/>
</dbReference>
<reference evidence="4" key="1">
    <citation type="submission" date="2012-02" db="EMBL/GenBank/DDBJ databases">
        <title>The complete genome of Frateuria aurantia DSM 6220.</title>
        <authorList>
            <consortium name="US DOE Joint Genome Institute (JGI-PGF)"/>
            <person name="Lucas S."/>
            <person name="Copeland A."/>
            <person name="Lapidus A."/>
            <person name="Glavina del Rio T."/>
            <person name="Dalin E."/>
            <person name="Tice H."/>
            <person name="Bruce D."/>
            <person name="Goodwin L."/>
            <person name="Pitluck S."/>
            <person name="Peters L."/>
            <person name="Ovchinnikova G."/>
            <person name="Teshima H."/>
            <person name="Kyrpides N."/>
            <person name="Mavromatis K."/>
            <person name="Ivanova N."/>
            <person name="Brettin T."/>
            <person name="Detter J.C."/>
            <person name="Han C."/>
            <person name="Larimer F."/>
            <person name="Land M."/>
            <person name="Hauser L."/>
            <person name="Markowitz V."/>
            <person name="Cheng J.-F."/>
            <person name="Hugenholtz P."/>
            <person name="Woyke T."/>
            <person name="Wu D."/>
            <person name="Brambilla E."/>
            <person name="Klenk H.-P."/>
            <person name="Eisen J.A."/>
        </authorList>
    </citation>
    <scope>NUCLEOTIDE SEQUENCE</scope>
    <source>
        <strain evidence="4">DSM 6220</strain>
    </source>
</reference>
<dbReference type="Gene3D" id="2.60.120.260">
    <property type="entry name" value="Galactose-binding domain-like"/>
    <property type="match status" value="1"/>
</dbReference>
<gene>
    <name evidence="4" type="ordered locus">Fraau_0471</name>
</gene>
<dbReference type="InterPro" id="IPR029058">
    <property type="entry name" value="AB_hydrolase_fold"/>
</dbReference>
<dbReference type="RefSeq" id="WP_014401964.1">
    <property type="nucleotide sequence ID" value="NC_017033.1"/>
</dbReference>
<sequence>MKKAALASAVAACLCFVTAAGLAMPVAGATPQTASSRVTPDMIQTGSDIPAHWTTPQGNYDYVKREVMIPMRDGVRLHTVIMIPKGAGNHPMLLERTPYNASGFVTSNSPHLADAVWSGGKDWAKAGYILVWQDIRGKYGSEGKYIMTRPPMGPLNPTKTDDTTDAWDTIDWLVKNIKAGNGKVGMIGSSYDGWTVAMALLHPHPALKVAAPESPMIDGWMGDDWYHYGALRQVNLDYFTEQMSVKGSGETIPRENQDDYSNFLEAGSAGALAEAHGFGQLPWWNRFSAHPAYDAFWQLQALDKLLPQHASDVPTMWLQGLWDQEDMYGAIHAWEALTAAGHGANNHLVMGPWFHSQINRDGWSLGPLKWPGNTTAQFRRQVMIPWFDHYLRGTPEATSLPQAMIYNPSEQRWDSFSNWKVAGQQALTPLYLQAAHGLGFQVPAAGGDSYVSDPANPVPYLSRPIPQKNDRWRTWLLQDQRFVENRGDVLSYTTPVLASAVTLQGAPIADIFARTTGTDGDFVVKLIDVYPGSDADDPAMGGYELPISLDIFRGRYRKSFADPSAIPANEVQEYKFRLPTVNYVFKPGHRIMVQIQSSLFPLYDRNPQRYVPNILFAKPGDYQKATVTLEHGPQARSAVLLPLVAPASQP</sequence>
<dbReference type="SUPFAM" id="SSF49785">
    <property type="entry name" value="Galactose-binding domain-like"/>
    <property type="match status" value="1"/>
</dbReference>
<dbReference type="EMBL" id="CP003350">
    <property type="protein sequence ID" value="AFC84958.1"/>
    <property type="molecule type" value="Genomic_DNA"/>
</dbReference>
<dbReference type="OrthoDB" id="9806163at2"/>
<evidence type="ECO:0000256" key="1">
    <source>
        <dbReference type="ARBA" id="ARBA00022801"/>
    </source>
</evidence>
<dbReference type="GO" id="GO:0008239">
    <property type="term" value="F:dipeptidyl-peptidase activity"/>
    <property type="evidence" value="ECO:0007669"/>
    <property type="project" value="InterPro"/>
</dbReference>
<evidence type="ECO:0000313" key="4">
    <source>
        <dbReference type="EMBL" id="AFC84958.1"/>
    </source>
</evidence>
<dbReference type="NCBIfam" id="TIGR00976">
    <property type="entry name" value="CocE_NonD"/>
    <property type="match status" value="1"/>
</dbReference>
<dbReference type="SUPFAM" id="SSF53474">
    <property type="entry name" value="alpha/beta-Hydrolases"/>
    <property type="match status" value="1"/>
</dbReference>
<evidence type="ECO:0000256" key="2">
    <source>
        <dbReference type="SAM" id="SignalP"/>
    </source>
</evidence>
<keyword evidence="2" id="KW-0732">Signal</keyword>
<dbReference type="STRING" id="767434.Fraau_0471"/>
<dbReference type="Pfam" id="PF08530">
    <property type="entry name" value="PepX_C"/>
    <property type="match status" value="1"/>
</dbReference>
<dbReference type="AlphaFoldDB" id="H8L4C5"/>
<proteinExistence type="predicted"/>
<dbReference type="InterPro" id="IPR005674">
    <property type="entry name" value="CocE/Ser_esterase"/>
</dbReference>
<protein>
    <submittedName>
        <fullName evidence="4">Putative hydrolase, CocE/NonD family</fullName>
    </submittedName>
</protein>